<keyword evidence="1" id="KW-0812">Transmembrane</keyword>
<feature type="transmembrane region" description="Helical" evidence="1">
    <location>
        <begin position="6"/>
        <end position="27"/>
    </location>
</feature>
<gene>
    <name evidence="2" type="ORF">SAMN05661053_1672</name>
</gene>
<evidence type="ECO:0000256" key="1">
    <source>
        <dbReference type="SAM" id="Phobius"/>
    </source>
</evidence>
<reference evidence="2 3" key="1">
    <citation type="submission" date="2017-08" db="EMBL/GenBank/DDBJ databases">
        <authorList>
            <person name="de Groot N.N."/>
        </authorList>
    </citation>
    <scope>NUCLEOTIDE SEQUENCE [LARGE SCALE GENOMIC DNA]</scope>
    <source>
        <strain evidence="2 3">HM2</strain>
    </source>
</reference>
<keyword evidence="1" id="KW-1133">Transmembrane helix</keyword>
<evidence type="ECO:0000313" key="3">
    <source>
        <dbReference type="Proteomes" id="UP000255423"/>
    </source>
</evidence>
<proteinExistence type="predicted"/>
<name>A0A380S6T1_FIBSU</name>
<dbReference type="AlphaFoldDB" id="A0A380S6T1"/>
<accession>A0A380S6T1</accession>
<evidence type="ECO:0000313" key="2">
    <source>
        <dbReference type="EMBL" id="SUQ24276.1"/>
    </source>
</evidence>
<sequence>MSFSNEIISAICGAVAGGAVSCIFNYFNDRSKERRADEKEEEKERQRRFENRPEFKIIDFQVGSKYTEENFREERLQAVTAEFKPSIEEGFVYANFSAEELDKNEWISVRYTLENVGKTDVSSISLICQNKRYSWLCDKYLADDLMKSRVLRYVAYFDNKVRIGETFEIEVFYNKNHSHLPLLDIGMQTPDARFWTQPLFFPCNKVGDSKEIEYTEYLEAVKTDVAEECFKNPWMW</sequence>
<organism evidence="2 3">
    <name type="scientific">Fibrobacter succinogenes</name>
    <name type="common">Bacteroides succinogenes</name>
    <dbReference type="NCBI Taxonomy" id="833"/>
    <lineage>
        <taxon>Bacteria</taxon>
        <taxon>Pseudomonadati</taxon>
        <taxon>Fibrobacterota</taxon>
        <taxon>Fibrobacteria</taxon>
        <taxon>Fibrobacterales</taxon>
        <taxon>Fibrobacteraceae</taxon>
        <taxon>Fibrobacter</taxon>
    </lineage>
</organism>
<dbReference type="RefSeq" id="WP_109572814.1">
    <property type="nucleotide sequence ID" value="NZ_UHJL01000002.1"/>
</dbReference>
<dbReference type="Proteomes" id="UP000255423">
    <property type="component" value="Unassembled WGS sequence"/>
</dbReference>
<dbReference type="EMBL" id="UHJL01000002">
    <property type="protein sequence ID" value="SUQ24276.1"/>
    <property type="molecule type" value="Genomic_DNA"/>
</dbReference>
<protein>
    <submittedName>
        <fullName evidence="2">Uncharacterized protein</fullName>
    </submittedName>
</protein>
<keyword evidence="1" id="KW-0472">Membrane</keyword>